<protein>
    <submittedName>
        <fullName evidence="1">Riboflavin synthase subunit alpha</fullName>
    </submittedName>
</protein>
<dbReference type="EMBL" id="CABVQN010000022">
    <property type="protein sequence ID" value="VWD27800.1"/>
    <property type="molecule type" value="Genomic_DNA"/>
</dbReference>
<proteinExistence type="predicted"/>
<sequence length="31" mass="3367">MTVIETTDASFNVDVSREGLNRTVGSRNPVT</sequence>
<evidence type="ECO:0000313" key="1">
    <source>
        <dbReference type="EMBL" id="VWD27800.1"/>
    </source>
</evidence>
<accession>A0A6P2YZT1</accession>
<gene>
    <name evidence="1" type="ORF">BLA39750_04428</name>
</gene>
<name>A0A6P2YZT1_BURL3</name>
<organism evidence="1 2">
    <name type="scientific">Burkholderia lata (strain ATCC 17760 / DSM 23089 / LMG 22485 / NCIMB 9086 / R18194 / 383)</name>
    <dbReference type="NCBI Taxonomy" id="482957"/>
    <lineage>
        <taxon>Bacteria</taxon>
        <taxon>Pseudomonadati</taxon>
        <taxon>Pseudomonadota</taxon>
        <taxon>Betaproteobacteria</taxon>
        <taxon>Burkholderiales</taxon>
        <taxon>Burkholderiaceae</taxon>
        <taxon>Burkholderia</taxon>
        <taxon>Burkholderia cepacia complex</taxon>
    </lineage>
</organism>
<evidence type="ECO:0000313" key="2">
    <source>
        <dbReference type="Proteomes" id="UP000494110"/>
    </source>
</evidence>
<dbReference type="Proteomes" id="UP000494110">
    <property type="component" value="Unassembled WGS sequence"/>
</dbReference>
<reference evidence="1 2" key="1">
    <citation type="submission" date="2019-09" db="EMBL/GenBank/DDBJ databases">
        <authorList>
            <person name="Depoorter E."/>
        </authorList>
    </citation>
    <scope>NUCLEOTIDE SEQUENCE [LARGE SCALE GENOMIC DNA]</scope>
    <source>
        <strain evidence="1">R-39750</strain>
    </source>
</reference>
<dbReference type="AlphaFoldDB" id="A0A6P2YZT1"/>